<feature type="region of interest" description="Disordered" evidence="1">
    <location>
        <begin position="45"/>
        <end position="85"/>
    </location>
</feature>
<evidence type="ECO:0000313" key="2">
    <source>
        <dbReference type="Proteomes" id="UP001652624"/>
    </source>
</evidence>
<name>A0ABM3WW34_ERIEU</name>
<sequence length="458" mass="47716">NLGGLCPEHQAPRCPALEWCRGDSLLRRESWALSFWPSRLPEEPRVREAGRTRAGHPRGPALPAASASCRRDHRPPSPSPRRSNCAENIRKHILHTGKHEGVKMYNCPKCEYGTNVPVEFRNHLKEQHPDIENPDLAYLHAGIVSKSYECRLKGQGAAFVETDSAFTGAAAAAAAAGGAGRRGPRGAGRRGEALPQLIIVQGCEAELALDAVEGLALAGQGPRVLHLTEGGHLLAADPPAPDPAPPDAPAQLLLLEPAAPGPAPGPDAASALDALLCAVSELGADDRTPKDVLLQLPPPGPPEPPEAPEARAQAALRKVVQGVLQLAVCEPGPLAKDAVTQLILDGDAQIIMQEAAGAGPDPGEPGARAEVSQLVVSEELVQAVVQEAAGAFPEGATHYIVTQLPPGAHDGPANFSPDLLHQAAGPGSEPLASMVIYTQDGAATLIQSHRDGAELQEA</sequence>
<feature type="region of interest" description="Disordered" evidence="1">
    <location>
        <begin position="288"/>
        <end position="310"/>
    </location>
</feature>
<feature type="non-terminal residue" evidence="3">
    <location>
        <position position="1"/>
    </location>
</feature>
<evidence type="ECO:0000313" key="3">
    <source>
        <dbReference type="RefSeq" id="XP_060040762.1"/>
    </source>
</evidence>
<gene>
    <name evidence="3" type="primary">LOC132536644</name>
</gene>
<dbReference type="Proteomes" id="UP001652624">
    <property type="component" value="Unplaced"/>
</dbReference>
<reference evidence="3" key="1">
    <citation type="submission" date="2025-08" db="UniProtKB">
        <authorList>
            <consortium name="RefSeq"/>
        </authorList>
    </citation>
    <scope>IDENTIFICATION</scope>
</reference>
<dbReference type="Gene3D" id="3.30.160.60">
    <property type="entry name" value="Classic Zinc Finger"/>
    <property type="match status" value="1"/>
</dbReference>
<proteinExistence type="predicted"/>
<evidence type="ECO:0000256" key="1">
    <source>
        <dbReference type="SAM" id="MobiDB-lite"/>
    </source>
</evidence>
<organism evidence="2 3">
    <name type="scientific">Erinaceus europaeus</name>
    <name type="common">Western European hedgehog</name>
    <dbReference type="NCBI Taxonomy" id="9365"/>
    <lineage>
        <taxon>Eukaryota</taxon>
        <taxon>Metazoa</taxon>
        <taxon>Chordata</taxon>
        <taxon>Craniata</taxon>
        <taxon>Vertebrata</taxon>
        <taxon>Euteleostomi</taxon>
        <taxon>Mammalia</taxon>
        <taxon>Eutheria</taxon>
        <taxon>Laurasiatheria</taxon>
        <taxon>Eulipotyphla</taxon>
        <taxon>Erinaceidae</taxon>
        <taxon>Erinaceinae</taxon>
        <taxon>Erinaceus</taxon>
    </lineage>
</organism>
<dbReference type="RefSeq" id="XP_060040762.1">
    <property type="nucleotide sequence ID" value="XM_060184779.1"/>
</dbReference>
<keyword evidence="2" id="KW-1185">Reference proteome</keyword>
<dbReference type="GeneID" id="132536644"/>
<protein>
    <submittedName>
        <fullName evidence="3">Zinc finger protein 407-like</fullName>
    </submittedName>
</protein>
<feature type="compositionally biased region" description="Pro residues" evidence="1">
    <location>
        <begin position="296"/>
        <end position="307"/>
    </location>
</feature>
<accession>A0ABM3WW34</accession>